<dbReference type="Proteomes" id="UP000298381">
    <property type="component" value="Unassembled WGS sequence"/>
</dbReference>
<keyword evidence="1" id="KW-0472">Membrane</keyword>
<keyword evidence="1" id="KW-1133">Transmembrane helix</keyword>
<feature type="transmembrane region" description="Helical" evidence="1">
    <location>
        <begin position="104"/>
        <end position="121"/>
    </location>
</feature>
<keyword evidence="3" id="KW-1185">Reference proteome</keyword>
<dbReference type="RefSeq" id="WP_135269922.1">
    <property type="nucleotide sequence ID" value="NZ_SRIB01000001.1"/>
</dbReference>
<proteinExistence type="predicted"/>
<organism evidence="2 3">
    <name type="scientific">Soehngenia longivitae</name>
    <dbReference type="NCBI Taxonomy" id="2562294"/>
    <lineage>
        <taxon>Bacteria</taxon>
        <taxon>Bacillati</taxon>
        <taxon>Bacillota</taxon>
        <taxon>Tissierellia</taxon>
        <taxon>Tissierellales</taxon>
        <taxon>Tissierellaceae</taxon>
        <taxon>Soehngenia</taxon>
    </lineage>
</organism>
<reference evidence="2 3" key="1">
    <citation type="submission" date="2019-03" db="EMBL/GenBank/DDBJ databases">
        <title>Draft genome sequence data and analysis of a Fermenting Bacterium, Soehngenia longevitae strain 1933PT, isolated from petroleum reservoir in Azerbaijan.</title>
        <authorList>
            <person name="Grouzdev D.S."/>
            <person name="Bidzhieva S.K."/>
            <person name="Sokolova D.S."/>
            <person name="Tourova T.P."/>
            <person name="Poltaraus A.B."/>
            <person name="Nazina T.N."/>
        </authorList>
    </citation>
    <scope>NUCLEOTIDE SEQUENCE [LARGE SCALE GENOMIC DNA]</scope>
    <source>
        <strain evidence="2 3">1933P</strain>
    </source>
</reference>
<keyword evidence="1" id="KW-0812">Transmembrane</keyword>
<comment type="caution">
    <text evidence="2">The sequence shown here is derived from an EMBL/GenBank/DDBJ whole genome shotgun (WGS) entry which is preliminary data.</text>
</comment>
<accession>A0A4Z0DA49</accession>
<dbReference type="EMBL" id="SRIB01000001">
    <property type="protein sequence ID" value="TFZ41722.1"/>
    <property type="molecule type" value="Genomic_DNA"/>
</dbReference>
<dbReference type="AlphaFoldDB" id="A0A4Z0DA49"/>
<name>A0A4Z0DA49_9FIRM</name>
<evidence type="ECO:0000256" key="1">
    <source>
        <dbReference type="SAM" id="Phobius"/>
    </source>
</evidence>
<sequence length="122" mass="13926">MRFKFLQHLILKLVVSIALIYVLDNILFSQISRLNILIAFLGSLFLLFGWINYLSNDGLNIPKLFSNSVYIKSILKKRSNKGVLNIYEDDTINSDLEKNISESIFSNISVGIILIVLSNFIQ</sequence>
<feature type="transmembrane region" description="Helical" evidence="1">
    <location>
        <begin position="6"/>
        <end position="27"/>
    </location>
</feature>
<feature type="transmembrane region" description="Helical" evidence="1">
    <location>
        <begin position="34"/>
        <end position="53"/>
    </location>
</feature>
<evidence type="ECO:0000313" key="2">
    <source>
        <dbReference type="EMBL" id="TFZ41722.1"/>
    </source>
</evidence>
<gene>
    <name evidence="2" type="ORF">E4100_00890</name>
</gene>
<evidence type="ECO:0000313" key="3">
    <source>
        <dbReference type="Proteomes" id="UP000298381"/>
    </source>
</evidence>
<protein>
    <recommendedName>
        <fullName evidence="4">DUF3899 domain-containing protein</fullName>
    </recommendedName>
</protein>
<evidence type="ECO:0008006" key="4">
    <source>
        <dbReference type="Google" id="ProtNLM"/>
    </source>
</evidence>